<evidence type="ECO:0000259" key="1">
    <source>
        <dbReference type="Pfam" id="PF18495"/>
    </source>
</evidence>
<dbReference type="AlphaFoldDB" id="A0A380MYB8"/>
<feature type="domain" description="Antitoxin VbhA" evidence="1">
    <location>
        <begin position="17"/>
        <end position="52"/>
    </location>
</feature>
<reference evidence="2 3" key="1">
    <citation type="submission" date="2018-06" db="EMBL/GenBank/DDBJ databases">
        <authorList>
            <consortium name="Pathogen Informatics"/>
            <person name="Doyle S."/>
        </authorList>
    </citation>
    <scope>NUCLEOTIDE SEQUENCE [LARGE SCALE GENOMIC DNA]</scope>
    <source>
        <strain evidence="2 3">NCTC10717</strain>
    </source>
</reference>
<organism evidence="2 3">
    <name type="scientific">Suttonella indologenes</name>
    <dbReference type="NCBI Taxonomy" id="13276"/>
    <lineage>
        <taxon>Bacteria</taxon>
        <taxon>Pseudomonadati</taxon>
        <taxon>Pseudomonadota</taxon>
        <taxon>Gammaproteobacteria</taxon>
        <taxon>Cardiobacteriales</taxon>
        <taxon>Cardiobacteriaceae</taxon>
        <taxon>Suttonella</taxon>
    </lineage>
</organism>
<proteinExistence type="predicted"/>
<dbReference type="Proteomes" id="UP000254575">
    <property type="component" value="Unassembled WGS sequence"/>
</dbReference>
<dbReference type="Gene3D" id="1.10.8.1050">
    <property type="entry name" value="Antitoxin VbhA-like"/>
    <property type="match status" value="1"/>
</dbReference>
<dbReference type="EMBL" id="UHIA01000004">
    <property type="protein sequence ID" value="SUO96681.1"/>
    <property type="molecule type" value="Genomic_DNA"/>
</dbReference>
<evidence type="ECO:0000313" key="3">
    <source>
        <dbReference type="Proteomes" id="UP000254575"/>
    </source>
</evidence>
<accession>A0A380MYB8</accession>
<sequence>MTASPITAKEKRIRLIAVNQVLNVIRGKGYEPSPAMRAAYDRYINGEIEWDMCKELVKKIAAKESQQNKSISGK</sequence>
<keyword evidence="3" id="KW-1185">Reference proteome</keyword>
<dbReference type="Pfam" id="PF18495">
    <property type="entry name" value="VbhA"/>
    <property type="match status" value="1"/>
</dbReference>
<dbReference type="InterPro" id="IPR033788">
    <property type="entry name" value="VbhA-like"/>
</dbReference>
<dbReference type="InterPro" id="IPR041535">
    <property type="entry name" value="VbhA"/>
</dbReference>
<protein>
    <recommendedName>
        <fullName evidence="1">Antitoxin VbhA domain-containing protein</fullName>
    </recommendedName>
</protein>
<evidence type="ECO:0000313" key="2">
    <source>
        <dbReference type="EMBL" id="SUO96681.1"/>
    </source>
</evidence>
<dbReference type="CDD" id="cd11586">
    <property type="entry name" value="VbhA_like"/>
    <property type="match status" value="1"/>
</dbReference>
<gene>
    <name evidence="2" type="ORF">NCTC10717_01111</name>
</gene>
<name>A0A380MYB8_9GAMM</name>
<dbReference type="InterPro" id="IPR043038">
    <property type="entry name" value="VbhA_sf"/>
</dbReference>